<dbReference type="EMBL" id="CAMAPE010000041">
    <property type="protein sequence ID" value="CAH9102519.1"/>
    <property type="molecule type" value="Genomic_DNA"/>
</dbReference>
<evidence type="ECO:0000313" key="3">
    <source>
        <dbReference type="Proteomes" id="UP001152484"/>
    </source>
</evidence>
<sequence>MNPLNAQVDSIAVLRSESPVHQQGGGKTGKIKRPAPLKIKHVRKWSRDDVDSPLRGAENGGRRSPFESPLHRNAGDSTPRRASRHGDRSLEFSPLHHARIVGGGGRGGAGVSSPTWERKGSSEGGRPIAPSTPSRSRLRPVSKGDDTITTLQFRNSEIGMTWIHHQQNSLAKCLTECGTRSRVRQGKCLSCQLKHPTQTMRSNSEMRVLRAVLAFHGLESSD</sequence>
<feature type="compositionally biased region" description="Basic residues" evidence="1">
    <location>
        <begin position="29"/>
        <end position="44"/>
    </location>
</feature>
<dbReference type="Proteomes" id="UP001152484">
    <property type="component" value="Unassembled WGS sequence"/>
</dbReference>
<comment type="caution">
    <text evidence="2">The sequence shown here is derived from an EMBL/GenBank/DDBJ whole genome shotgun (WGS) entry which is preliminary data.</text>
</comment>
<dbReference type="OrthoDB" id="850982at2759"/>
<protein>
    <submittedName>
        <fullName evidence="2">Uncharacterized protein</fullName>
    </submittedName>
</protein>
<keyword evidence="3" id="KW-1185">Reference proteome</keyword>
<accession>A0A9P0ZJJ0</accession>
<evidence type="ECO:0000313" key="2">
    <source>
        <dbReference type="EMBL" id="CAH9102519.1"/>
    </source>
</evidence>
<feature type="compositionally biased region" description="Basic and acidic residues" evidence="1">
    <location>
        <begin position="60"/>
        <end position="74"/>
    </location>
</feature>
<evidence type="ECO:0000256" key="1">
    <source>
        <dbReference type="SAM" id="MobiDB-lite"/>
    </source>
</evidence>
<gene>
    <name evidence="2" type="ORF">CEURO_LOCUS15801</name>
</gene>
<reference evidence="2" key="1">
    <citation type="submission" date="2022-07" db="EMBL/GenBank/DDBJ databases">
        <authorList>
            <person name="Macas J."/>
            <person name="Novak P."/>
            <person name="Neumann P."/>
        </authorList>
    </citation>
    <scope>NUCLEOTIDE SEQUENCE</scope>
</reference>
<feature type="region of interest" description="Disordered" evidence="1">
    <location>
        <begin position="1"/>
        <end position="144"/>
    </location>
</feature>
<organism evidence="2 3">
    <name type="scientific">Cuscuta europaea</name>
    <name type="common">European dodder</name>
    <dbReference type="NCBI Taxonomy" id="41803"/>
    <lineage>
        <taxon>Eukaryota</taxon>
        <taxon>Viridiplantae</taxon>
        <taxon>Streptophyta</taxon>
        <taxon>Embryophyta</taxon>
        <taxon>Tracheophyta</taxon>
        <taxon>Spermatophyta</taxon>
        <taxon>Magnoliopsida</taxon>
        <taxon>eudicotyledons</taxon>
        <taxon>Gunneridae</taxon>
        <taxon>Pentapetalae</taxon>
        <taxon>asterids</taxon>
        <taxon>lamiids</taxon>
        <taxon>Solanales</taxon>
        <taxon>Convolvulaceae</taxon>
        <taxon>Cuscuteae</taxon>
        <taxon>Cuscuta</taxon>
        <taxon>Cuscuta subgen. Cuscuta</taxon>
    </lineage>
</organism>
<name>A0A9P0ZJJ0_CUSEU</name>
<feature type="compositionally biased region" description="Gly residues" evidence="1">
    <location>
        <begin position="101"/>
        <end position="110"/>
    </location>
</feature>
<dbReference type="AlphaFoldDB" id="A0A9P0ZJJ0"/>
<proteinExistence type="predicted"/>